<evidence type="ECO:0000313" key="1">
    <source>
        <dbReference type="EnsemblMetazoa" id="GPPI023705-PA"/>
    </source>
</evidence>
<sequence length="112" mass="12385">MTNYKPWVMIVAQCSGISACQYFAFVSSLPIPRAVIFLRHLVVRSQSSLFAPNKLLGNTNQIRLLNTIPANCFGNVKILKSKSKKAFSTIAPKAEVKQNEDMPGTTGKMDHD</sequence>
<protein>
    <submittedName>
        <fullName evidence="1">Uncharacterized protein</fullName>
    </submittedName>
</protein>
<dbReference type="EMBL" id="JXJN01010836">
    <property type="status" value="NOT_ANNOTATED_CDS"/>
    <property type="molecule type" value="Genomic_DNA"/>
</dbReference>
<dbReference type="AlphaFoldDB" id="A0A1B0BA66"/>
<name>A0A1B0BA66_9MUSC</name>
<evidence type="ECO:0000313" key="2">
    <source>
        <dbReference type="Proteomes" id="UP000092460"/>
    </source>
</evidence>
<reference evidence="1" key="2">
    <citation type="submission" date="2020-05" db="UniProtKB">
        <authorList>
            <consortium name="EnsemblMetazoa"/>
        </authorList>
    </citation>
    <scope>IDENTIFICATION</scope>
    <source>
        <strain evidence="1">IAEA</strain>
    </source>
</reference>
<dbReference type="EMBL" id="JXJN01010835">
    <property type="status" value="NOT_ANNOTATED_CDS"/>
    <property type="molecule type" value="Genomic_DNA"/>
</dbReference>
<proteinExistence type="predicted"/>
<accession>A0A1B0BA66</accession>
<dbReference type="PROSITE" id="PS51257">
    <property type="entry name" value="PROKAR_LIPOPROTEIN"/>
    <property type="match status" value="1"/>
</dbReference>
<keyword evidence="2" id="KW-1185">Reference proteome</keyword>
<organism evidence="1 2">
    <name type="scientific">Glossina palpalis gambiensis</name>
    <dbReference type="NCBI Taxonomy" id="67801"/>
    <lineage>
        <taxon>Eukaryota</taxon>
        <taxon>Metazoa</taxon>
        <taxon>Ecdysozoa</taxon>
        <taxon>Arthropoda</taxon>
        <taxon>Hexapoda</taxon>
        <taxon>Insecta</taxon>
        <taxon>Pterygota</taxon>
        <taxon>Neoptera</taxon>
        <taxon>Endopterygota</taxon>
        <taxon>Diptera</taxon>
        <taxon>Brachycera</taxon>
        <taxon>Muscomorpha</taxon>
        <taxon>Hippoboscoidea</taxon>
        <taxon>Glossinidae</taxon>
        <taxon>Glossina</taxon>
    </lineage>
</organism>
<reference evidence="2" key="1">
    <citation type="submission" date="2015-01" db="EMBL/GenBank/DDBJ databases">
        <authorList>
            <person name="Aksoy S."/>
            <person name="Warren W."/>
            <person name="Wilson R.K."/>
        </authorList>
    </citation>
    <scope>NUCLEOTIDE SEQUENCE [LARGE SCALE GENOMIC DNA]</scope>
    <source>
        <strain evidence="2">IAEA</strain>
    </source>
</reference>
<dbReference type="Proteomes" id="UP000092460">
    <property type="component" value="Unassembled WGS sequence"/>
</dbReference>
<dbReference type="VEuPathDB" id="VectorBase:GPPI023705"/>
<dbReference type="EnsemblMetazoa" id="GPPI023705-RA">
    <property type="protein sequence ID" value="GPPI023705-PA"/>
    <property type="gene ID" value="GPPI023705"/>
</dbReference>